<dbReference type="AlphaFoldDB" id="A0A5B7G262"/>
<gene>
    <name evidence="2" type="ORF">E2C01_045197</name>
</gene>
<accession>A0A5B7G262</accession>
<comment type="caution">
    <text evidence="2">The sequence shown here is derived from an EMBL/GenBank/DDBJ whole genome shotgun (WGS) entry which is preliminary data.</text>
</comment>
<keyword evidence="3" id="KW-1185">Reference proteome</keyword>
<evidence type="ECO:0000313" key="2">
    <source>
        <dbReference type="EMBL" id="MPC51353.1"/>
    </source>
</evidence>
<feature type="compositionally biased region" description="Basic and acidic residues" evidence="1">
    <location>
        <begin position="1"/>
        <end position="11"/>
    </location>
</feature>
<protein>
    <submittedName>
        <fullName evidence="2">Uncharacterized protein</fullName>
    </submittedName>
</protein>
<name>A0A5B7G262_PORTR</name>
<evidence type="ECO:0000256" key="1">
    <source>
        <dbReference type="SAM" id="MobiDB-lite"/>
    </source>
</evidence>
<organism evidence="2 3">
    <name type="scientific">Portunus trituberculatus</name>
    <name type="common">Swimming crab</name>
    <name type="synonym">Neptunus trituberculatus</name>
    <dbReference type="NCBI Taxonomy" id="210409"/>
    <lineage>
        <taxon>Eukaryota</taxon>
        <taxon>Metazoa</taxon>
        <taxon>Ecdysozoa</taxon>
        <taxon>Arthropoda</taxon>
        <taxon>Crustacea</taxon>
        <taxon>Multicrustacea</taxon>
        <taxon>Malacostraca</taxon>
        <taxon>Eumalacostraca</taxon>
        <taxon>Eucarida</taxon>
        <taxon>Decapoda</taxon>
        <taxon>Pleocyemata</taxon>
        <taxon>Brachyura</taxon>
        <taxon>Eubrachyura</taxon>
        <taxon>Portunoidea</taxon>
        <taxon>Portunidae</taxon>
        <taxon>Portuninae</taxon>
        <taxon>Portunus</taxon>
    </lineage>
</organism>
<evidence type="ECO:0000313" key="3">
    <source>
        <dbReference type="Proteomes" id="UP000324222"/>
    </source>
</evidence>
<proteinExistence type="predicted"/>
<feature type="region of interest" description="Disordered" evidence="1">
    <location>
        <begin position="1"/>
        <end position="23"/>
    </location>
</feature>
<dbReference type="Proteomes" id="UP000324222">
    <property type="component" value="Unassembled WGS sequence"/>
</dbReference>
<sequence>MKASCGHEEPKVVNASTLNPEPSHDAEEAITNQRLIFLESSRAPLPHIPLEPPSGINGERFALTASPRLSLLVHVLCKYFTSFAPSIPSHHPGANTATGSLSTLFFTTSANTAYIETT</sequence>
<reference evidence="2 3" key="1">
    <citation type="submission" date="2019-05" db="EMBL/GenBank/DDBJ databases">
        <title>Another draft genome of Portunus trituberculatus and its Hox gene families provides insights of decapod evolution.</title>
        <authorList>
            <person name="Jeong J.-H."/>
            <person name="Song I."/>
            <person name="Kim S."/>
            <person name="Choi T."/>
            <person name="Kim D."/>
            <person name="Ryu S."/>
            <person name="Kim W."/>
        </authorList>
    </citation>
    <scope>NUCLEOTIDE SEQUENCE [LARGE SCALE GENOMIC DNA]</scope>
    <source>
        <tissue evidence="2">Muscle</tissue>
    </source>
</reference>
<dbReference type="EMBL" id="VSRR010010120">
    <property type="protein sequence ID" value="MPC51353.1"/>
    <property type="molecule type" value="Genomic_DNA"/>
</dbReference>